<dbReference type="EMBL" id="KV428029">
    <property type="protein sequence ID" value="KZT40711.1"/>
    <property type="molecule type" value="Genomic_DNA"/>
</dbReference>
<evidence type="ECO:0000313" key="7">
    <source>
        <dbReference type="Proteomes" id="UP000076798"/>
    </source>
</evidence>
<organism evidence="6 7">
    <name type="scientific">Sistotremastrum suecicum HHB10207 ss-3</name>
    <dbReference type="NCBI Taxonomy" id="1314776"/>
    <lineage>
        <taxon>Eukaryota</taxon>
        <taxon>Fungi</taxon>
        <taxon>Dikarya</taxon>
        <taxon>Basidiomycota</taxon>
        <taxon>Agaricomycotina</taxon>
        <taxon>Agaricomycetes</taxon>
        <taxon>Sistotremastrales</taxon>
        <taxon>Sistotremastraceae</taxon>
        <taxon>Sistotremastrum</taxon>
    </lineage>
</organism>
<keyword evidence="3" id="KW-0788">Thiol protease</keyword>
<dbReference type="GO" id="GO:0005737">
    <property type="term" value="C:cytoplasm"/>
    <property type="evidence" value="ECO:0007669"/>
    <property type="project" value="TreeGrafter"/>
</dbReference>
<dbReference type="Gene3D" id="3.40.50.12660">
    <property type="match status" value="2"/>
</dbReference>
<gene>
    <name evidence="6" type="ORF">SISSUDRAFT_1031729</name>
</gene>
<sequence>MAQAGPSSPARRTEVLAQARPPIKRALLFAFEYKHRAHEDLDLIGAHKDADRVKSLLIDLFGFEEKNIKVVLDEGTGPGASSIMKEMRWLKKDVRPGDSLFFHFSGHGDQMKNLNGGESDSEDEVMCPPTHKFRFSSSVPAPDELEASHRPRRSRTALTIAEMNQDRDIKEHREVKDDTIHRILVRGLPVGCRLTALIDACHAGSILDLPHYHCNRVHPPGGSANPPRCPECARLDGNWKKKSTRHSWKSFFKSSICHTELSTTDTAVFGEPQSEPQGEVDPQSSCMTPLWTFFSAWASSLPRREQWKSYFKWRARSAEHHDGYSPLPTEDPLMAGKERPVSTRQPSADSIDVTGTMPDRRRFMSPEPDDSSDEDLYEVAEVNVWSWLTPLATQISWSASRDEQRSFGSDDGGRMVEAFCRILRERPEISYKDLLTKINYSFHKAGTQLASEYPNHKDAPEWIAQEAQLGSSNRLNLEDIIRI</sequence>
<keyword evidence="7" id="KW-1185">Reference proteome</keyword>
<dbReference type="PANTHER" id="PTHR48104">
    <property type="entry name" value="METACASPASE-4"/>
    <property type="match status" value="1"/>
</dbReference>
<evidence type="ECO:0000256" key="2">
    <source>
        <dbReference type="ARBA" id="ARBA00022703"/>
    </source>
</evidence>
<evidence type="ECO:0000256" key="4">
    <source>
        <dbReference type="SAM" id="MobiDB-lite"/>
    </source>
</evidence>
<comment type="similarity">
    <text evidence="1">Belongs to the peptidase C14B family.</text>
</comment>
<dbReference type="InterPro" id="IPR011600">
    <property type="entry name" value="Pept_C14_caspase"/>
</dbReference>
<evidence type="ECO:0000259" key="5">
    <source>
        <dbReference type="Pfam" id="PF00656"/>
    </source>
</evidence>
<dbReference type="AlphaFoldDB" id="A0A166FJE0"/>
<dbReference type="InterPro" id="IPR050452">
    <property type="entry name" value="Metacaspase"/>
</dbReference>
<dbReference type="GO" id="GO:0006508">
    <property type="term" value="P:proteolysis"/>
    <property type="evidence" value="ECO:0007669"/>
    <property type="project" value="InterPro"/>
</dbReference>
<evidence type="ECO:0000256" key="3">
    <source>
        <dbReference type="ARBA" id="ARBA00022807"/>
    </source>
</evidence>
<protein>
    <submittedName>
        <fullName evidence="6">Peptidase C14</fullName>
    </submittedName>
</protein>
<dbReference type="PANTHER" id="PTHR48104:SF30">
    <property type="entry name" value="METACASPASE-1"/>
    <property type="match status" value="1"/>
</dbReference>
<feature type="domain" description="Peptidase C14 caspase" evidence="5">
    <location>
        <begin position="24"/>
        <end position="448"/>
    </location>
</feature>
<keyword evidence="3" id="KW-0645">Protease</keyword>
<dbReference type="GO" id="GO:0004197">
    <property type="term" value="F:cysteine-type endopeptidase activity"/>
    <property type="evidence" value="ECO:0007669"/>
    <property type="project" value="InterPro"/>
</dbReference>
<dbReference type="GO" id="GO:0006915">
    <property type="term" value="P:apoptotic process"/>
    <property type="evidence" value="ECO:0007669"/>
    <property type="project" value="UniProtKB-KW"/>
</dbReference>
<accession>A0A166FJE0</accession>
<keyword evidence="2" id="KW-0053">Apoptosis</keyword>
<evidence type="ECO:0000256" key="1">
    <source>
        <dbReference type="ARBA" id="ARBA00009005"/>
    </source>
</evidence>
<dbReference type="SUPFAM" id="SSF52129">
    <property type="entry name" value="Caspase-like"/>
    <property type="match status" value="1"/>
</dbReference>
<name>A0A166FJE0_9AGAM</name>
<evidence type="ECO:0000313" key="6">
    <source>
        <dbReference type="EMBL" id="KZT40711.1"/>
    </source>
</evidence>
<reference evidence="6 7" key="1">
    <citation type="journal article" date="2016" name="Mol. Biol. Evol.">
        <title>Comparative Genomics of Early-Diverging Mushroom-Forming Fungi Provides Insights into the Origins of Lignocellulose Decay Capabilities.</title>
        <authorList>
            <person name="Nagy L.G."/>
            <person name="Riley R."/>
            <person name="Tritt A."/>
            <person name="Adam C."/>
            <person name="Daum C."/>
            <person name="Floudas D."/>
            <person name="Sun H."/>
            <person name="Yadav J.S."/>
            <person name="Pangilinan J."/>
            <person name="Larsson K.H."/>
            <person name="Matsuura K."/>
            <person name="Barry K."/>
            <person name="Labutti K."/>
            <person name="Kuo R."/>
            <person name="Ohm R.A."/>
            <person name="Bhattacharya S.S."/>
            <person name="Shirouzu T."/>
            <person name="Yoshinaga Y."/>
            <person name="Martin F.M."/>
            <person name="Grigoriev I.V."/>
            <person name="Hibbett D.S."/>
        </authorList>
    </citation>
    <scope>NUCLEOTIDE SEQUENCE [LARGE SCALE GENOMIC DNA]</scope>
    <source>
        <strain evidence="6 7">HHB10207 ss-3</strain>
    </source>
</reference>
<feature type="region of interest" description="Disordered" evidence="4">
    <location>
        <begin position="321"/>
        <end position="374"/>
    </location>
</feature>
<dbReference type="OrthoDB" id="3223806at2759"/>
<keyword evidence="3" id="KW-0378">Hydrolase</keyword>
<dbReference type="InterPro" id="IPR029030">
    <property type="entry name" value="Caspase-like_dom_sf"/>
</dbReference>
<proteinExistence type="inferred from homology"/>
<dbReference type="Pfam" id="PF00656">
    <property type="entry name" value="Peptidase_C14"/>
    <property type="match status" value="1"/>
</dbReference>
<dbReference type="Proteomes" id="UP000076798">
    <property type="component" value="Unassembled WGS sequence"/>
</dbReference>